<keyword evidence="1" id="KW-1133">Transmembrane helix</keyword>
<proteinExistence type="predicted"/>
<evidence type="ECO:0000256" key="1">
    <source>
        <dbReference type="SAM" id="Phobius"/>
    </source>
</evidence>
<name>A0ABT7ZMP1_9BACL</name>
<feature type="transmembrane region" description="Helical" evidence="1">
    <location>
        <begin position="63"/>
        <end position="81"/>
    </location>
</feature>
<dbReference type="Proteomes" id="UP001225873">
    <property type="component" value="Unassembled WGS sequence"/>
</dbReference>
<keyword evidence="1" id="KW-0472">Membrane</keyword>
<comment type="caution">
    <text evidence="2">The sequence shown here is derived from an EMBL/GenBank/DDBJ whole genome shotgun (WGS) entry which is preliminary data.</text>
</comment>
<evidence type="ECO:0008006" key="4">
    <source>
        <dbReference type="Google" id="ProtNLM"/>
    </source>
</evidence>
<accession>A0ABT7ZMP1</accession>
<evidence type="ECO:0000313" key="3">
    <source>
        <dbReference type="Proteomes" id="UP001225873"/>
    </source>
</evidence>
<keyword evidence="1" id="KW-0812">Transmembrane</keyword>
<dbReference type="EMBL" id="JASDCQ010000004">
    <property type="protein sequence ID" value="MDN3428437.1"/>
    <property type="molecule type" value="Genomic_DNA"/>
</dbReference>
<feature type="transmembrane region" description="Helical" evidence="1">
    <location>
        <begin position="35"/>
        <end position="57"/>
    </location>
</feature>
<dbReference type="RefSeq" id="WP_290185631.1">
    <property type="nucleotide sequence ID" value="NZ_JASDCQ010000004.1"/>
</dbReference>
<organism evidence="2 3">
    <name type="scientific">Planococcus notacanthi</name>
    <dbReference type="NCBI Taxonomy" id="3035188"/>
    <lineage>
        <taxon>Bacteria</taxon>
        <taxon>Bacillati</taxon>
        <taxon>Bacillota</taxon>
        <taxon>Bacilli</taxon>
        <taxon>Bacillales</taxon>
        <taxon>Caryophanaceae</taxon>
        <taxon>Planococcus</taxon>
    </lineage>
</organism>
<sequence>MNDPNRFRRRRPRSSFTSFILDLPGLRSNALWKKVLVAPLYLLVALLVLLGLFGGGIGSIVDLLVIFVIIIAIVALVNGSLPRFKIPNRKVAAVLLVAALVLSFL</sequence>
<reference evidence="2 3" key="1">
    <citation type="submission" date="2023-03" db="EMBL/GenBank/DDBJ databases">
        <authorList>
            <person name="Uniacke-Lowe S."/>
            <person name="Ross P."/>
            <person name="Hill C."/>
        </authorList>
    </citation>
    <scope>NUCLEOTIDE SEQUENCE [LARGE SCALE GENOMIC DNA]</scope>
    <source>
        <strain evidence="2 3">APC 4016</strain>
    </source>
</reference>
<protein>
    <recommendedName>
        <fullName evidence="4">AI-2E family transporter</fullName>
    </recommendedName>
</protein>
<evidence type="ECO:0000313" key="2">
    <source>
        <dbReference type="EMBL" id="MDN3428437.1"/>
    </source>
</evidence>
<keyword evidence="3" id="KW-1185">Reference proteome</keyword>
<gene>
    <name evidence="2" type="ORF">QMA01_14125</name>
</gene>